<dbReference type="GO" id="GO:0015697">
    <property type="term" value="P:quaternary ammonium group transport"/>
    <property type="evidence" value="ECO:0007669"/>
    <property type="project" value="UniProtKB-ARBA"/>
</dbReference>
<dbReference type="InterPro" id="IPR024765">
    <property type="entry name" value="TOBE-like"/>
</dbReference>
<dbReference type="RefSeq" id="WP_113943598.1">
    <property type="nucleotide sequence ID" value="NZ_JBHEEG010000002.1"/>
</dbReference>
<dbReference type="InterPro" id="IPR017871">
    <property type="entry name" value="ABC_transporter-like_CS"/>
</dbReference>
<evidence type="ECO:0000256" key="8">
    <source>
        <dbReference type="ARBA" id="ARBA00023032"/>
    </source>
</evidence>
<dbReference type="OrthoDB" id="9802264at2"/>
<evidence type="ECO:0000256" key="4">
    <source>
        <dbReference type="ARBA" id="ARBA00022475"/>
    </source>
</evidence>
<comment type="caution">
    <text evidence="11">The sequence shown here is derived from an EMBL/GenBank/DDBJ whole genome shotgun (WGS) entry which is preliminary data.</text>
</comment>
<protein>
    <submittedName>
        <fullName evidence="11">Sulfate transport system ATP-binding protein</fullName>
    </submittedName>
</protein>
<dbReference type="FunFam" id="3.40.50.300:FF:000425">
    <property type="entry name" value="Probable ABC transporter, ATP-binding subunit"/>
    <property type="match status" value="1"/>
</dbReference>
<dbReference type="InterPro" id="IPR050093">
    <property type="entry name" value="ABC_SmlMolc_Importer"/>
</dbReference>
<dbReference type="SUPFAM" id="SSF52540">
    <property type="entry name" value="P-loop containing nucleoside triphosphate hydrolases"/>
    <property type="match status" value="1"/>
</dbReference>
<dbReference type="InterPro" id="IPR005666">
    <property type="entry name" value="Sulph_transpt1"/>
</dbReference>
<evidence type="ECO:0000313" key="11">
    <source>
        <dbReference type="EMBL" id="RBO97614.1"/>
    </source>
</evidence>
<dbReference type="SUPFAM" id="SSF50331">
    <property type="entry name" value="MOP-like"/>
    <property type="match status" value="1"/>
</dbReference>
<dbReference type="GO" id="GO:0043190">
    <property type="term" value="C:ATP-binding cassette (ABC) transporter complex"/>
    <property type="evidence" value="ECO:0007669"/>
    <property type="project" value="InterPro"/>
</dbReference>
<dbReference type="SMART" id="SM00382">
    <property type="entry name" value="AAA"/>
    <property type="match status" value="1"/>
</dbReference>
<evidence type="ECO:0000259" key="10">
    <source>
        <dbReference type="PROSITE" id="PS50893"/>
    </source>
</evidence>
<keyword evidence="8" id="KW-0764">Sulfate transport</keyword>
<keyword evidence="9" id="KW-0472">Membrane</keyword>
<dbReference type="EMBL" id="QNRH01000002">
    <property type="protein sequence ID" value="RBO97614.1"/>
    <property type="molecule type" value="Genomic_DNA"/>
</dbReference>
<accession>A0A366E807</accession>
<dbReference type="NCBIfam" id="TIGR00968">
    <property type="entry name" value="3a0106s01"/>
    <property type="match status" value="1"/>
</dbReference>
<evidence type="ECO:0000256" key="7">
    <source>
        <dbReference type="ARBA" id="ARBA00022967"/>
    </source>
</evidence>
<comment type="similarity">
    <text evidence="2">Belongs to the ABC transporter superfamily.</text>
</comment>
<dbReference type="GO" id="GO:0016887">
    <property type="term" value="F:ATP hydrolysis activity"/>
    <property type="evidence" value="ECO:0007669"/>
    <property type="project" value="InterPro"/>
</dbReference>
<keyword evidence="5" id="KW-0547">Nucleotide-binding</keyword>
<dbReference type="Pfam" id="PF00005">
    <property type="entry name" value="ABC_tran"/>
    <property type="match status" value="1"/>
</dbReference>
<keyword evidence="6 11" id="KW-0067">ATP-binding</keyword>
<evidence type="ECO:0000256" key="2">
    <source>
        <dbReference type="ARBA" id="ARBA00005417"/>
    </source>
</evidence>
<dbReference type="GO" id="GO:0005524">
    <property type="term" value="F:ATP binding"/>
    <property type="evidence" value="ECO:0007669"/>
    <property type="project" value="UniProtKB-KW"/>
</dbReference>
<keyword evidence="4" id="KW-1003">Cell membrane</keyword>
<feature type="domain" description="ABC transporter" evidence="10">
    <location>
        <begin position="3"/>
        <end position="237"/>
    </location>
</feature>
<keyword evidence="7" id="KW-1278">Translocase</keyword>
<dbReference type="InterPro" id="IPR003439">
    <property type="entry name" value="ABC_transporter-like_ATP-bd"/>
</dbReference>
<dbReference type="PANTHER" id="PTHR42781:SF4">
    <property type="entry name" value="SPERMIDINE_PUTRESCINE IMPORT ATP-BINDING PROTEIN POTA"/>
    <property type="match status" value="1"/>
</dbReference>
<dbReference type="PANTHER" id="PTHR42781">
    <property type="entry name" value="SPERMIDINE/PUTRESCINE IMPORT ATP-BINDING PROTEIN POTA"/>
    <property type="match status" value="1"/>
</dbReference>
<evidence type="ECO:0000256" key="1">
    <source>
        <dbReference type="ARBA" id="ARBA00004533"/>
    </source>
</evidence>
<proteinExistence type="inferred from homology"/>
<evidence type="ECO:0000256" key="6">
    <source>
        <dbReference type="ARBA" id="ARBA00022840"/>
    </source>
</evidence>
<dbReference type="InterPro" id="IPR027417">
    <property type="entry name" value="P-loop_NTPase"/>
</dbReference>
<keyword evidence="12" id="KW-1185">Reference proteome</keyword>
<dbReference type="CDD" id="cd03296">
    <property type="entry name" value="ABC_CysA_sulfate_importer"/>
    <property type="match status" value="1"/>
</dbReference>
<sequence length="346" mass="38417">MEVRVVEVRKEFEQFPALHNVSLDIHSGELIALLGPSGSGKTTLLRLIAGLESPTEGTVYFGDEDASHKTVQERNVGFVFQHYALFRHMTLAQNVGFGLKVRPRTTRPSKTDIHKRAVDLLNLVQLQGLENRYPAQLSGGQRQRVALARAMAIEPNVLLLDEPFGALDAQVRKELRKWLREIHDSTGHTTVFVTHDQDEALELADRVVVMSQGRIEQVGTPDAIYDNPNSAFVYGFIGESSRLNVRVEQGAVWLADRALGLKTDQADGDAILYFRPHDVELVDGCGGCIAGVVTATRRVGAKRRVELEVGGNREIVEIEIPAENEAVTGNRLAFRPKYWRVFASES</sequence>
<organism evidence="11 12">
    <name type="scientific">Pseudochrobactrum asaccharolyticum</name>
    <dbReference type="NCBI Taxonomy" id="354351"/>
    <lineage>
        <taxon>Bacteria</taxon>
        <taxon>Pseudomonadati</taxon>
        <taxon>Pseudomonadota</taxon>
        <taxon>Alphaproteobacteria</taxon>
        <taxon>Hyphomicrobiales</taxon>
        <taxon>Brucellaceae</taxon>
        <taxon>Pseudochrobactrum</taxon>
    </lineage>
</organism>
<evidence type="ECO:0000256" key="9">
    <source>
        <dbReference type="ARBA" id="ARBA00023136"/>
    </source>
</evidence>
<dbReference type="InterPro" id="IPR003593">
    <property type="entry name" value="AAA+_ATPase"/>
</dbReference>
<dbReference type="Pfam" id="PF12857">
    <property type="entry name" value="TOBE_3"/>
    <property type="match status" value="1"/>
</dbReference>
<comment type="subcellular location">
    <subcellularLocation>
        <location evidence="1">Cell inner membrane</location>
    </subcellularLocation>
</comment>
<dbReference type="Proteomes" id="UP000252893">
    <property type="component" value="Unassembled WGS sequence"/>
</dbReference>
<dbReference type="InterPro" id="IPR008995">
    <property type="entry name" value="Mo/tungstate-bd_C_term_dom"/>
</dbReference>
<dbReference type="PROSITE" id="PS50893">
    <property type="entry name" value="ABC_TRANSPORTER_2"/>
    <property type="match status" value="1"/>
</dbReference>
<dbReference type="PROSITE" id="PS00211">
    <property type="entry name" value="ABC_TRANSPORTER_1"/>
    <property type="match status" value="1"/>
</dbReference>
<dbReference type="Gene3D" id="2.40.50.140">
    <property type="entry name" value="Nucleic acid-binding proteins"/>
    <property type="match status" value="1"/>
</dbReference>
<dbReference type="GO" id="GO:0015419">
    <property type="term" value="F:ABC-type sulfate transporter activity"/>
    <property type="evidence" value="ECO:0007669"/>
    <property type="project" value="InterPro"/>
</dbReference>
<evidence type="ECO:0000313" key="12">
    <source>
        <dbReference type="Proteomes" id="UP000252893"/>
    </source>
</evidence>
<evidence type="ECO:0000256" key="3">
    <source>
        <dbReference type="ARBA" id="ARBA00022448"/>
    </source>
</evidence>
<keyword evidence="3" id="KW-0813">Transport</keyword>
<name>A0A366E807_9HYPH</name>
<dbReference type="Gene3D" id="3.40.50.300">
    <property type="entry name" value="P-loop containing nucleotide triphosphate hydrolases"/>
    <property type="match status" value="1"/>
</dbReference>
<evidence type="ECO:0000256" key="5">
    <source>
        <dbReference type="ARBA" id="ARBA00022741"/>
    </source>
</evidence>
<dbReference type="InterPro" id="IPR012340">
    <property type="entry name" value="NA-bd_OB-fold"/>
</dbReference>
<dbReference type="AlphaFoldDB" id="A0A366E807"/>
<reference evidence="11 12" key="1">
    <citation type="submission" date="2018-06" db="EMBL/GenBank/DDBJ databases">
        <title>Genomic Encyclopedia of Type Strains, Phase IV (KMG-IV): sequencing the most valuable type-strain genomes for metagenomic binning, comparative biology and taxonomic classification.</title>
        <authorList>
            <person name="Goeker M."/>
        </authorList>
    </citation>
    <scope>NUCLEOTIDE SEQUENCE [LARGE SCALE GENOMIC DNA]</scope>
    <source>
        <strain evidence="11 12">DSM 25619</strain>
    </source>
</reference>
<dbReference type="Gene3D" id="2.40.50.100">
    <property type="match status" value="1"/>
</dbReference>
<gene>
    <name evidence="11" type="ORF">DFR47_102400</name>
</gene>